<accession>A0A151T4K6</accession>
<dbReference type="InterPro" id="IPR043502">
    <property type="entry name" value="DNA/RNA_pol_sf"/>
</dbReference>
<dbReference type="Pfam" id="PF00078">
    <property type="entry name" value="RVT_1"/>
    <property type="match status" value="1"/>
</dbReference>
<dbReference type="CDD" id="cd01647">
    <property type="entry name" value="RT_LTR"/>
    <property type="match status" value="1"/>
</dbReference>
<dbReference type="InterPro" id="IPR053134">
    <property type="entry name" value="RNA-dir_DNA_polymerase"/>
</dbReference>
<dbReference type="SUPFAM" id="SSF56672">
    <property type="entry name" value="DNA/RNA polymerases"/>
    <property type="match status" value="1"/>
</dbReference>
<dbReference type="Proteomes" id="UP000075243">
    <property type="component" value="Chromosome 8"/>
</dbReference>
<protein>
    <submittedName>
        <fullName evidence="2">Retrovirus-related Pol polyprotein from transposon 17.6</fullName>
    </submittedName>
</protein>
<evidence type="ECO:0000313" key="2">
    <source>
        <dbReference type="EMBL" id="KYP61978.1"/>
    </source>
</evidence>
<name>A0A151T4K6_CAJCA</name>
<sequence length="125" mass="14631">MMYPLNEESTMFIIDQENFCYRVMPFGLKNVGDTYQMSMDKVFSDQIGRNVKVYVDDMVVKTKFAKEHSDDLIKIFQQLRKHNMRLSPKKKCDFRVQGGNKFLEFMIACRGVETNPNKCDALPIT</sequence>
<dbReference type="EMBL" id="CM003610">
    <property type="protein sequence ID" value="KYP61978.1"/>
    <property type="molecule type" value="Genomic_DNA"/>
</dbReference>
<dbReference type="Gramene" id="C.cajan_16026.t">
    <property type="protein sequence ID" value="C.cajan_16026.t.cds1"/>
    <property type="gene ID" value="C.cajan_16026"/>
</dbReference>
<reference evidence="2 3" key="1">
    <citation type="journal article" date="2012" name="Nat. Biotechnol.">
        <title>Draft genome sequence of pigeonpea (Cajanus cajan), an orphan legume crop of resource-poor farmers.</title>
        <authorList>
            <person name="Varshney R.K."/>
            <person name="Chen W."/>
            <person name="Li Y."/>
            <person name="Bharti A.K."/>
            <person name="Saxena R.K."/>
            <person name="Schlueter J.A."/>
            <person name="Donoghue M.T."/>
            <person name="Azam S."/>
            <person name="Fan G."/>
            <person name="Whaley A.M."/>
            <person name="Farmer A.D."/>
            <person name="Sheridan J."/>
            <person name="Iwata A."/>
            <person name="Tuteja R."/>
            <person name="Penmetsa R.V."/>
            <person name="Wu W."/>
            <person name="Upadhyaya H.D."/>
            <person name="Yang S.P."/>
            <person name="Shah T."/>
            <person name="Saxena K.B."/>
            <person name="Michael T."/>
            <person name="McCombie W.R."/>
            <person name="Yang B."/>
            <person name="Zhang G."/>
            <person name="Yang H."/>
            <person name="Wang J."/>
            <person name="Spillane C."/>
            <person name="Cook D.R."/>
            <person name="May G.D."/>
            <person name="Xu X."/>
            <person name="Jackson S.A."/>
        </authorList>
    </citation>
    <scope>NUCLEOTIDE SEQUENCE [LARGE SCALE GENOMIC DNA]</scope>
    <source>
        <strain evidence="3">cv. Asha</strain>
    </source>
</reference>
<keyword evidence="3" id="KW-1185">Reference proteome</keyword>
<feature type="domain" description="Reverse transcriptase" evidence="1">
    <location>
        <begin position="16"/>
        <end position="94"/>
    </location>
</feature>
<evidence type="ECO:0000313" key="3">
    <source>
        <dbReference type="Proteomes" id="UP000075243"/>
    </source>
</evidence>
<dbReference type="InterPro" id="IPR000477">
    <property type="entry name" value="RT_dom"/>
</dbReference>
<dbReference type="Gene3D" id="3.30.70.270">
    <property type="match status" value="1"/>
</dbReference>
<evidence type="ECO:0000259" key="1">
    <source>
        <dbReference type="Pfam" id="PF00078"/>
    </source>
</evidence>
<dbReference type="InterPro" id="IPR043128">
    <property type="entry name" value="Rev_trsase/Diguanyl_cyclase"/>
</dbReference>
<dbReference type="PANTHER" id="PTHR24559:SF430">
    <property type="entry name" value="RNA-DIRECTED DNA POLYMERASE"/>
    <property type="match status" value="1"/>
</dbReference>
<dbReference type="AlphaFoldDB" id="A0A151T4K6"/>
<gene>
    <name evidence="2" type="ORF">KK1_016493</name>
</gene>
<dbReference type="PANTHER" id="PTHR24559">
    <property type="entry name" value="TRANSPOSON TY3-I GAG-POL POLYPROTEIN"/>
    <property type="match status" value="1"/>
</dbReference>
<proteinExistence type="predicted"/>
<organism evidence="2 3">
    <name type="scientific">Cajanus cajan</name>
    <name type="common">Pigeon pea</name>
    <name type="synonym">Cajanus indicus</name>
    <dbReference type="NCBI Taxonomy" id="3821"/>
    <lineage>
        <taxon>Eukaryota</taxon>
        <taxon>Viridiplantae</taxon>
        <taxon>Streptophyta</taxon>
        <taxon>Embryophyta</taxon>
        <taxon>Tracheophyta</taxon>
        <taxon>Spermatophyta</taxon>
        <taxon>Magnoliopsida</taxon>
        <taxon>eudicotyledons</taxon>
        <taxon>Gunneridae</taxon>
        <taxon>Pentapetalae</taxon>
        <taxon>rosids</taxon>
        <taxon>fabids</taxon>
        <taxon>Fabales</taxon>
        <taxon>Fabaceae</taxon>
        <taxon>Papilionoideae</taxon>
        <taxon>50 kb inversion clade</taxon>
        <taxon>NPAAA clade</taxon>
        <taxon>indigoferoid/millettioid clade</taxon>
        <taxon>Phaseoleae</taxon>
        <taxon>Cajanus</taxon>
    </lineage>
</organism>